<dbReference type="Gene3D" id="3.90.940.10">
    <property type="match status" value="1"/>
</dbReference>
<dbReference type="PANTHER" id="PTHR47227:SF5">
    <property type="entry name" value="DNA-DIRECTED RNA POLYMERASES I, II, AND III SUBUNIT RPABC2"/>
    <property type="match status" value="1"/>
</dbReference>
<dbReference type="GO" id="GO:0005666">
    <property type="term" value="C:RNA polymerase III complex"/>
    <property type="evidence" value="ECO:0007669"/>
    <property type="project" value="TreeGrafter"/>
</dbReference>
<evidence type="ECO:0000256" key="1">
    <source>
        <dbReference type="ARBA" id="ARBA00022478"/>
    </source>
</evidence>
<dbReference type="GO" id="GO:0005736">
    <property type="term" value="C:RNA polymerase I complex"/>
    <property type="evidence" value="ECO:0007669"/>
    <property type="project" value="TreeGrafter"/>
</dbReference>
<evidence type="ECO:0008006" key="4">
    <source>
        <dbReference type="Google" id="ProtNLM"/>
    </source>
</evidence>
<dbReference type="AlphaFoldDB" id="A0A6C0K3K9"/>
<reference evidence="3" key="1">
    <citation type="journal article" date="2020" name="Nature">
        <title>Giant virus diversity and host interactions through global metagenomics.</title>
        <authorList>
            <person name="Schulz F."/>
            <person name="Roux S."/>
            <person name="Paez-Espino D."/>
            <person name="Jungbluth S."/>
            <person name="Walsh D.A."/>
            <person name="Denef V.J."/>
            <person name="McMahon K.D."/>
            <person name="Konstantinidis K.T."/>
            <person name="Eloe-Fadrosh E.A."/>
            <person name="Kyrpides N.C."/>
            <person name="Woyke T."/>
        </authorList>
    </citation>
    <scope>NUCLEOTIDE SEQUENCE</scope>
    <source>
        <strain evidence="3">GVMAG-S-1101169-75</strain>
    </source>
</reference>
<dbReference type="GO" id="GO:0003899">
    <property type="term" value="F:DNA-directed RNA polymerase activity"/>
    <property type="evidence" value="ECO:0007669"/>
    <property type="project" value="InterPro"/>
</dbReference>
<dbReference type="InterPro" id="IPR006111">
    <property type="entry name" value="Rpo6/Rpb6"/>
</dbReference>
<dbReference type="EMBL" id="MN740787">
    <property type="protein sequence ID" value="QHU11666.1"/>
    <property type="molecule type" value="Genomic_DNA"/>
</dbReference>
<dbReference type="GO" id="GO:0005665">
    <property type="term" value="C:RNA polymerase II, core complex"/>
    <property type="evidence" value="ECO:0007669"/>
    <property type="project" value="TreeGrafter"/>
</dbReference>
<dbReference type="GO" id="GO:0003677">
    <property type="term" value="F:DNA binding"/>
    <property type="evidence" value="ECO:0007669"/>
    <property type="project" value="InterPro"/>
</dbReference>
<proteinExistence type="predicted"/>
<dbReference type="Pfam" id="PF01192">
    <property type="entry name" value="RNA_pol_Rpb6"/>
    <property type="match status" value="1"/>
</dbReference>
<dbReference type="InterPro" id="IPR020708">
    <property type="entry name" value="DNA-dir_RNA_polK_14-18kDa_CS"/>
</dbReference>
<sequence length="88" mass="9999">MEKLEAIPPVPSRVSVAILTKFEKARVLGVRALQISYNAPLMVDPGKEINPIKIAEMEFEQNKLPIQVVRNLPDGRREIWNLNDFSKS</sequence>
<keyword evidence="2" id="KW-0804">Transcription</keyword>
<evidence type="ECO:0000313" key="3">
    <source>
        <dbReference type="EMBL" id="QHU11666.1"/>
    </source>
</evidence>
<dbReference type="InterPro" id="IPR036161">
    <property type="entry name" value="RPB6/omega-like_sf"/>
</dbReference>
<evidence type="ECO:0000256" key="2">
    <source>
        <dbReference type="ARBA" id="ARBA00023163"/>
    </source>
</evidence>
<name>A0A6C0K3K9_9ZZZZ</name>
<protein>
    <recommendedName>
        <fullName evidence="4">DNA-directed RNA polymerase</fullName>
    </recommendedName>
</protein>
<dbReference type="PANTHER" id="PTHR47227">
    <property type="entry name" value="DNA-DIRECTED RNA POLYMERASE SUBUNIT K"/>
    <property type="match status" value="1"/>
</dbReference>
<dbReference type="SUPFAM" id="SSF63562">
    <property type="entry name" value="RPB6/omega subunit-like"/>
    <property type="match status" value="1"/>
</dbReference>
<keyword evidence="1" id="KW-0240">DNA-directed RNA polymerase</keyword>
<dbReference type="NCBIfam" id="NF002208">
    <property type="entry name" value="PRK01099.1-3"/>
    <property type="match status" value="1"/>
</dbReference>
<dbReference type="GO" id="GO:0006360">
    <property type="term" value="P:transcription by RNA polymerase I"/>
    <property type="evidence" value="ECO:0007669"/>
    <property type="project" value="TreeGrafter"/>
</dbReference>
<dbReference type="PIRSF" id="PIRSF000778">
    <property type="entry name" value="RpoK/RPB6"/>
    <property type="match status" value="1"/>
</dbReference>
<dbReference type="InterPro" id="IPR006110">
    <property type="entry name" value="Pol_omega/Rpo6/RPB6"/>
</dbReference>
<dbReference type="GO" id="GO:0042797">
    <property type="term" value="P:tRNA transcription by RNA polymerase III"/>
    <property type="evidence" value="ECO:0007669"/>
    <property type="project" value="TreeGrafter"/>
</dbReference>
<dbReference type="SMART" id="SM01409">
    <property type="entry name" value="RNA_pol_Rpb6"/>
    <property type="match status" value="1"/>
</dbReference>
<organism evidence="3">
    <name type="scientific">viral metagenome</name>
    <dbReference type="NCBI Taxonomy" id="1070528"/>
    <lineage>
        <taxon>unclassified sequences</taxon>
        <taxon>metagenomes</taxon>
        <taxon>organismal metagenomes</taxon>
    </lineage>
</organism>
<accession>A0A6C0K3K9</accession>
<dbReference type="GO" id="GO:0006366">
    <property type="term" value="P:transcription by RNA polymerase II"/>
    <property type="evidence" value="ECO:0007669"/>
    <property type="project" value="TreeGrafter"/>
</dbReference>
<dbReference type="PROSITE" id="PS01111">
    <property type="entry name" value="RNA_POL_K_14KD"/>
    <property type="match status" value="1"/>
</dbReference>